<reference evidence="2" key="1">
    <citation type="submission" date="2020-09" db="EMBL/GenBank/DDBJ databases">
        <title>Iningainema tapete sp. nov. (Scytonemataceae, Cyanobacteria) from greenhouses in central Florida (USA) produces two types of nodularin with biosynthetic potential for microcystin-LR and anabaenopeptins.</title>
        <authorList>
            <person name="Berthold D.E."/>
            <person name="Lefler F.W."/>
            <person name="Huang I.-S."/>
            <person name="Abdulla H."/>
            <person name="Zimba P.V."/>
            <person name="Laughinghouse H.D. IV."/>
        </authorList>
    </citation>
    <scope>NUCLEOTIDE SEQUENCE</scope>
    <source>
        <strain evidence="2">BLCCT55</strain>
    </source>
</reference>
<dbReference type="SUPFAM" id="SSF56601">
    <property type="entry name" value="beta-lactamase/transpeptidase-like"/>
    <property type="match status" value="1"/>
</dbReference>
<feature type="domain" description="Beta-lactamase-related" evidence="1">
    <location>
        <begin position="12"/>
        <end position="332"/>
    </location>
</feature>
<dbReference type="RefSeq" id="WP_190837820.1">
    <property type="nucleotide sequence ID" value="NZ_CAWPPI010000126.1"/>
</dbReference>
<keyword evidence="3" id="KW-1185">Reference proteome</keyword>
<dbReference type="AlphaFoldDB" id="A0A8J7C9N2"/>
<dbReference type="InterPro" id="IPR012338">
    <property type="entry name" value="Beta-lactam/transpept-like"/>
</dbReference>
<proteinExistence type="predicted"/>
<gene>
    <name evidence="2" type="ORF">ICL16_41255</name>
</gene>
<evidence type="ECO:0000259" key="1">
    <source>
        <dbReference type="Pfam" id="PF00144"/>
    </source>
</evidence>
<sequence>MSQSPQEQIKLTVEQALNKNQIPGAAIAIYINSQSFLETSIGYQDLNHEVFLPVDANFYIYSITKSLLATASLYLVSRGVLAIDTSVKTYLPDFPLNASITLRQLLSHTSGLPDYGAVSAYFDAVKATPSSPWSTETFLDFAQTQGLQFPPGKAWKYSNIGYLLLKCILEKVTGFSLQQLLHKVIFNPLSLQKTFIPSTLHDIRELTPGYSTFFNGDLQDVTRVYHPSWVAHGVVVSTAPELAKIIDALFTGKILNPLFVNQMLTPVHLLGKHSLFQLLGYGLGLFLDVESPYRMVGGHTGEGPGYSVAAFHFPKLADSRVTVVAFVNRDQHDSGLVLVDKMVDILNCSNYGKYL</sequence>
<dbReference type="Gene3D" id="3.40.710.10">
    <property type="entry name" value="DD-peptidase/beta-lactamase superfamily"/>
    <property type="match status" value="1"/>
</dbReference>
<dbReference type="Proteomes" id="UP000629098">
    <property type="component" value="Unassembled WGS sequence"/>
</dbReference>
<accession>A0A8J7C9N2</accession>
<dbReference type="EMBL" id="JACXAE010000126">
    <property type="protein sequence ID" value="MBD2778304.1"/>
    <property type="molecule type" value="Genomic_DNA"/>
</dbReference>
<organism evidence="2 3">
    <name type="scientific">Iningainema tapete BLCC-T55</name>
    <dbReference type="NCBI Taxonomy" id="2748662"/>
    <lineage>
        <taxon>Bacteria</taxon>
        <taxon>Bacillati</taxon>
        <taxon>Cyanobacteriota</taxon>
        <taxon>Cyanophyceae</taxon>
        <taxon>Nostocales</taxon>
        <taxon>Scytonemataceae</taxon>
        <taxon>Iningainema tapete</taxon>
    </lineage>
</organism>
<comment type="caution">
    <text evidence="2">The sequence shown here is derived from an EMBL/GenBank/DDBJ whole genome shotgun (WGS) entry which is preliminary data.</text>
</comment>
<dbReference type="PANTHER" id="PTHR46825">
    <property type="entry name" value="D-ALANYL-D-ALANINE-CARBOXYPEPTIDASE/ENDOPEPTIDASE AMPH"/>
    <property type="match status" value="1"/>
</dbReference>
<dbReference type="InterPro" id="IPR001466">
    <property type="entry name" value="Beta-lactam-related"/>
</dbReference>
<dbReference type="PANTHER" id="PTHR46825:SF7">
    <property type="entry name" value="D-ALANYL-D-ALANINE CARBOXYPEPTIDASE"/>
    <property type="match status" value="1"/>
</dbReference>
<name>A0A8J7C9N2_9CYAN</name>
<dbReference type="Pfam" id="PF00144">
    <property type="entry name" value="Beta-lactamase"/>
    <property type="match status" value="1"/>
</dbReference>
<protein>
    <submittedName>
        <fullName evidence="2">Beta-lactamase family protein</fullName>
    </submittedName>
</protein>
<evidence type="ECO:0000313" key="3">
    <source>
        <dbReference type="Proteomes" id="UP000629098"/>
    </source>
</evidence>
<evidence type="ECO:0000313" key="2">
    <source>
        <dbReference type="EMBL" id="MBD2778304.1"/>
    </source>
</evidence>
<dbReference type="InterPro" id="IPR050491">
    <property type="entry name" value="AmpC-like"/>
</dbReference>